<keyword evidence="10" id="KW-1185">Reference proteome</keyword>
<keyword evidence="6 7" id="KW-0472">Membrane</keyword>
<dbReference type="InterPro" id="IPR050925">
    <property type="entry name" value="Rhomboid_protease_S54"/>
</dbReference>
<dbReference type="PANTHER" id="PTHR43731:SF14">
    <property type="entry name" value="PRESENILIN-ASSOCIATED RHOMBOID-LIKE PROTEIN, MITOCHONDRIAL"/>
    <property type="match status" value="1"/>
</dbReference>
<dbReference type="SUPFAM" id="SSF144091">
    <property type="entry name" value="Rhomboid-like"/>
    <property type="match status" value="1"/>
</dbReference>
<dbReference type="GO" id="GO:0016020">
    <property type="term" value="C:membrane"/>
    <property type="evidence" value="ECO:0007669"/>
    <property type="project" value="UniProtKB-SubCell"/>
</dbReference>
<comment type="similarity">
    <text evidence="2">Belongs to the peptidase S54 family.</text>
</comment>
<name>A0A5C3QUC5_9AGAR</name>
<dbReference type="AlphaFoldDB" id="A0A5C3QUC5"/>
<proteinExistence type="inferred from homology"/>
<accession>A0A5C3QUC5</accession>
<keyword evidence="5 7" id="KW-1133">Transmembrane helix</keyword>
<feature type="transmembrane region" description="Helical" evidence="7">
    <location>
        <begin position="201"/>
        <end position="217"/>
    </location>
</feature>
<feature type="transmembrane region" description="Helical" evidence="7">
    <location>
        <begin position="114"/>
        <end position="132"/>
    </location>
</feature>
<feature type="transmembrane region" description="Helical" evidence="7">
    <location>
        <begin position="21"/>
        <end position="41"/>
    </location>
</feature>
<dbReference type="Proteomes" id="UP000305067">
    <property type="component" value="Unassembled WGS sequence"/>
</dbReference>
<keyword evidence="3 7" id="KW-0812">Transmembrane</keyword>
<organism evidence="9 10">
    <name type="scientific">Pterulicium gracile</name>
    <dbReference type="NCBI Taxonomy" id="1884261"/>
    <lineage>
        <taxon>Eukaryota</taxon>
        <taxon>Fungi</taxon>
        <taxon>Dikarya</taxon>
        <taxon>Basidiomycota</taxon>
        <taxon>Agaricomycotina</taxon>
        <taxon>Agaricomycetes</taxon>
        <taxon>Agaricomycetidae</taxon>
        <taxon>Agaricales</taxon>
        <taxon>Pleurotineae</taxon>
        <taxon>Pterulaceae</taxon>
        <taxon>Pterulicium</taxon>
    </lineage>
</organism>
<evidence type="ECO:0000256" key="2">
    <source>
        <dbReference type="ARBA" id="ARBA00009045"/>
    </source>
</evidence>
<evidence type="ECO:0000256" key="1">
    <source>
        <dbReference type="ARBA" id="ARBA00004141"/>
    </source>
</evidence>
<evidence type="ECO:0000259" key="8">
    <source>
        <dbReference type="Pfam" id="PF01694"/>
    </source>
</evidence>
<sequence length="223" mass="25009">MPPPRPPRRRSGFSQWLDNNVPDNALIWGMVGLNVLVFIGWKMAVAADATDPRSRKIQMMMRNFTDNWTNMTHRPWSLVTSFFSHMDFWHLGFNMFTFYFLAPPVLQILGPAKFLTLYFGAGLASNIASAISNRLFAKRDTPSLGASAAVYGVVSYLACYAPTMTFQLYGIVPIPAWICVSGLFAYDLYSSMNGLQPGTNTMGHVVGMMSGVVYYVGRRMFRL</sequence>
<evidence type="ECO:0000256" key="3">
    <source>
        <dbReference type="ARBA" id="ARBA00022692"/>
    </source>
</evidence>
<dbReference type="Pfam" id="PF01694">
    <property type="entry name" value="Rhomboid"/>
    <property type="match status" value="1"/>
</dbReference>
<protein>
    <recommendedName>
        <fullName evidence="8">Peptidase S54 rhomboid domain-containing protein</fullName>
    </recommendedName>
</protein>
<dbReference type="Gene3D" id="1.20.1540.10">
    <property type="entry name" value="Rhomboid-like"/>
    <property type="match status" value="1"/>
</dbReference>
<dbReference type="GO" id="GO:0004252">
    <property type="term" value="F:serine-type endopeptidase activity"/>
    <property type="evidence" value="ECO:0007669"/>
    <property type="project" value="InterPro"/>
</dbReference>
<dbReference type="GO" id="GO:0006465">
    <property type="term" value="P:signal peptide processing"/>
    <property type="evidence" value="ECO:0007669"/>
    <property type="project" value="TreeGrafter"/>
</dbReference>
<keyword evidence="4" id="KW-0378">Hydrolase</keyword>
<dbReference type="InterPro" id="IPR035952">
    <property type="entry name" value="Rhomboid-like_sf"/>
</dbReference>
<feature type="domain" description="Peptidase S54 rhomboid" evidence="8">
    <location>
        <begin position="74"/>
        <end position="215"/>
    </location>
</feature>
<dbReference type="PANTHER" id="PTHR43731">
    <property type="entry name" value="RHOMBOID PROTEASE"/>
    <property type="match status" value="1"/>
</dbReference>
<feature type="transmembrane region" description="Helical" evidence="7">
    <location>
        <begin position="82"/>
        <end position="102"/>
    </location>
</feature>
<evidence type="ECO:0000313" key="10">
    <source>
        <dbReference type="Proteomes" id="UP000305067"/>
    </source>
</evidence>
<evidence type="ECO:0000256" key="7">
    <source>
        <dbReference type="SAM" id="Phobius"/>
    </source>
</evidence>
<evidence type="ECO:0000313" key="9">
    <source>
        <dbReference type="EMBL" id="TFL04111.1"/>
    </source>
</evidence>
<comment type="subcellular location">
    <subcellularLocation>
        <location evidence="1">Membrane</location>
        <topology evidence="1">Multi-pass membrane protein</topology>
    </subcellularLocation>
</comment>
<evidence type="ECO:0000256" key="5">
    <source>
        <dbReference type="ARBA" id="ARBA00022989"/>
    </source>
</evidence>
<gene>
    <name evidence="9" type="ORF">BDV98DRAFT_502827</name>
</gene>
<dbReference type="STRING" id="1884261.A0A5C3QUC5"/>
<dbReference type="InterPro" id="IPR022764">
    <property type="entry name" value="Peptidase_S54_rhomboid_dom"/>
</dbReference>
<evidence type="ECO:0000256" key="4">
    <source>
        <dbReference type="ARBA" id="ARBA00022801"/>
    </source>
</evidence>
<dbReference type="OrthoDB" id="418595at2759"/>
<reference evidence="9 10" key="1">
    <citation type="journal article" date="2019" name="Nat. Ecol. Evol.">
        <title>Megaphylogeny resolves global patterns of mushroom evolution.</title>
        <authorList>
            <person name="Varga T."/>
            <person name="Krizsan K."/>
            <person name="Foldi C."/>
            <person name="Dima B."/>
            <person name="Sanchez-Garcia M."/>
            <person name="Sanchez-Ramirez S."/>
            <person name="Szollosi G.J."/>
            <person name="Szarkandi J.G."/>
            <person name="Papp V."/>
            <person name="Albert L."/>
            <person name="Andreopoulos W."/>
            <person name="Angelini C."/>
            <person name="Antonin V."/>
            <person name="Barry K.W."/>
            <person name="Bougher N.L."/>
            <person name="Buchanan P."/>
            <person name="Buyck B."/>
            <person name="Bense V."/>
            <person name="Catcheside P."/>
            <person name="Chovatia M."/>
            <person name="Cooper J."/>
            <person name="Damon W."/>
            <person name="Desjardin D."/>
            <person name="Finy P."/>
            <person name="Geml J."/>
            <person name="Haridas S."/>
            <person name="Hughes K."/>
            <person name="Justo A."/>
            <person name="Karasinski D."/>
            <person name="Kautmanova I."/>
            <person name="Kiss B."/>
            <person name="Kocsube S."/>
            <person name="Kotiranta H."/>
            <person name="LaButti K.M."/>
            <person name="Lechner B.E."/>
            <person name="Liimatainen K."/>
            <person name="Lipzen A."/>
            <person name="Lukacs Z."/>
            <person name="Mihaltcheva S."/>
            <person name="Morgado L.N."/>
            <person name="Niskanen T."/>
            <person name="Noordeloos M.E."/>
            <person name="Ohm R.A."/>
            <person name="Ortiz-Santana B."/>
            <person name="Ovrebo C."/>
            <person name="Racz N."/>
            <person name="Riley R."/>
            <person name="Savchenko A."/>
            <person name="Shiryaev A."/>
            <person name="Soop K."/>
            <person name="Spirin V."/>
            <person name="Szebenyi C."/>
            <person name="Tomsovsky M."/>
            <person name="Tulloss R.E."/>
            <person name="Uehling J."/>
            <person name="Grigoriev I.V."/>
            <person name="Vagvolgyi C."/>
            <person name="Papp T."/>
            <person name="Martin F.M."/>
            <person name="Miettinen O."/>
            <person name="Hibbett D.S."/>
            <person name="Nagy L.G."/>
        </authorList>
    </citation>
    <scope>NUCLEOTIDE SEQUENCE [LARGE SCALE GENOMIC DNA]</scope>
    <source>
        <strain evidence="9 10">CBS 309.79</strain>
    </source>
</reference>
<evidence type="ECO:0000256" key="6">
    <source>
        <dbReference type="ARBA" id="ARBA00023136"/>
    </source>
</evidence>
<dbReference type="EMBL" id="ML178819">
    <property type="protein sequence ID" value="TFL04111.1"/>
    <property type="molecule type" value="Genomic_DNA"/>
</dbReference>